<dbReference type="Pfam" id="PF08155">
    <property type="entry name" value="NOGCT"/>
    <property type="match status" value="1"/>
</dbReference>
<evidence type="ECO:0000256" key="8">
    <source>
        <dbReference type="SAM" id="Coils"/>
    </source>
</evidence>
<evidence type="ECO:0000256" key="5">
    <source>
        <dbReference type="ARBA" id="ARBA00023134"/>
    </source>
</evidence>
<keyword evidence="4" id="KW-0547">Nucleotide-binding</keyword>
<dbReference type="InterPro" id="IPR031167">
    <property type="entry name" value="G_OBG"/>
</dbReference>
<comment type="similarity">
    <text evidence="7">Belongs to the TRAFAC class OBG-HflX-like GTPase superfamily. OBG GTPase family. NOG subfamily.</text>
</comment>
<evidence type="ECO:0000313" key="12">
    <source>
        <dbReference type="Proteomes" id="UP000008837"/>
    </source>
</evidence>
<dbReference type="GO" id="GO:0005525">
    <property type="term" value="F:GTP binding"/>
    <property type="evidence" value="ECO:0007669"/>
    <property type="project" value="UniProtKB-KW"/>
</dbReference>
<evidence type="ECO:0000256" key="7">
    <source>
        <dbReference type="PIRNR" id="PIRNR038919"/>
    </source>
</evidence>
<dbReference type="Proteomes" id="UP000008837">
    <property type="component" value="Unassembled WGS sequence"/>
</dbReference>
<dbReference type="Pfam" id="PF06858">
    <property type="entry name" value="NOG1"/>
    <property type="match status" value="1"/>
</dbReference>
<dbReference type="SUPFAM" id="SSF52540">
    <property type="entry name" value="P-loop containing nucleoside triphosphate hydrolases"/>
    <property type="match status" value="1"/>
</dbReference>
<feature type="region of interest" description="Disordered" evidence="9">
    <location>
        <begin position="422"/>
        <end position="570"/>
    </location>
</feature>
<reference evidence="11 12" key="1">
    <citation type="journal article" date="2007" name="Proc. Natl. Acad. Sci. U.S.A.">
        <title>Dandruff-associated Malassezia genomes reveal convergent and divergent virulence traits shared with plant and human fungal pathogens.</title>
        <authorList>
            <person name="Xu J."/>
            <person name="Saunders C.W."/>
            <person name="Hu P."/>
            <person name="Grant R.A."/>
            <person name="Boekhout T."/>
            <person name="Kuramae E.E."/>
            <person name="Kronstad J.W."/>
            <person name="Deangelis Y.M."/>
            <person name="Reeder N.L."/>
            <person name="Johnstone K.R."/>
            <person name="Leland M."/>
            <person name="Fieno A.M."/>
            <person name="Begley W.M."/>
            <person name="Sun Y."/>
            <person name="Lacey M.P."/>
            <person name="Chaudhary T."/>
            <person name="Keough T."/>
            <person name="Chu L."/>
            <person name="Sears R."/>
            <person name="Yuan B."/>
            <person name="Dawson T.L.Jr."/>
        </authorList>
    </citation>
    <scope>NUCLEOTIDE SEQUENCE [LARGE SCALE GENOMIC DNA]</scope>
    <source>
        <strain evidence="12">ATCC MYA-4612 / CBS 7966</strain>
    </source>
</reference>
<organism evidence="11 12">
    <name type="scientific">Malassezia globosa (strain ATCC MYA-4612 / CBS 7966)</name>
    <name type="common">Dandruff-associated fungus</name>
    <dbReference type="NCBI Taxonomy" id="425265"/>
    <lineage>
        <taxon>Eukaryota</taxon>
        <taxon>Fungi</taxon>
        <taxon>Dikarya</taxon>
        <taxon>Basidiomycota</taxon>
        <taxon>Ustilaginomycotina</taxon>
        <taxon>Malasseziomycetes</taxon>
        <taxon>Malasseziales</taxon>
        <taxon>Malasseziaceae</taxon>
        <taxon>Malassezia</taxon>
    </lineage>
</organism>
<dbReference type="PIRSF" id="PIRSF038919">
    <property type="entry name" value="NOG1"/>
    <property type="match status" value="1"/>
</dbReference>
<evidence type="ECO:0000256" key="1">
    <source>
        <dbReference type="ARBA" id="ARBA00002889"/>
    </source>
</evidence>
<keyword evidence="12" id="KW-1185">Reference proteome</keyword>
<dbReference type="OMA" id="ILEHDEW"/>
<sequence>MATIMRRNKDPLAYLEQVRQHISRLPAIDPNTRTLVICGYPNVGKSSFLNKVTRADVDVQPYAFTTKSLFVGHMDYKYLRWQVIDTPGILDHPLEEMNTIEMQAITALAHLRSAVLYFMDLSEQCGYSIEAQVQLFNSIKPLFTNKPTFLVINKIDAARLEDLDESRSSLVHSIVEESNGKIQIAEISTFTDLGIMELKQKACDTLLSSRVETKARGSKGDSILNRLHVATPIKRDDVERVPFIPESIRNGTRKKFDPEDPNRRITERDIQEQHGGAGVHNIDMKKNYILADDEWKYDKIPEIYEGKNVADFIDPDILTSLENLEREEEKLEADGFYDESDEEIDDEQEELKQVAQAIKQRKDKAKSMSQTKKALQIRPQIPRKLQHRKLSQMTDNMRAAGIDPSNLEMRAELLAKAKGLTGKRKNRDLESTLDSNMDEEDDHDASADVDDNMSVDDAEEPTPARKKVRAGAAKDAAGFTRGKSSTTATTNRAGGSISSRAGAARIPARNRQSEGLRSKDQEKKARELHSMAIRDRNREARAGESDRRIQESKPKWLYAGKRGLGTTRSR</sequence>
<keyword evidence="6 7" id="KW-0539">Nucleus</keyword>
<dbReference type="PROSITE" id="PS51710">
    <property type="entry name" value="G_OBG"/>
    <property type="match status" value="1"/>
</dbReference>
<dbReference type="RefSeq" id="XP_001731094.1">
    <property type="nucleotide sequence ID" value="XM_001731042.1"/>
</dbReference>
<dbReference type="FunFam" id="3.40.50.300:FF:000496">
    <property type="entry name" value="Nucleolar GTP-binding protein 1"/>
    <property type="match status" value="1"/>
</dbReference>
<comment type="caution">
    <text evidence="11">The sequence shown here is derived from an EMBL/GenBank/DDBJ whole genome shotgun (WGS) entry which is preliminary data.</text>
</comment>
<evidence type="ECO:0000313" key="11">
    <source>
        <dbReference type="EMBL" id="EDP43880.1"/>
    </source>
</evidence>
<dbReference type="InterPro" id="IPR027417">
    <property type="entry name" value="P-loop_NTPase"/>
</dbReference>
<keyword evidence="8" id="KW-0175">Coiled coil</keyword>
<dbReference type="GO" id="GO:0042254">
    <property type="term" value="P:ribosome biogenesis"/>
    <property type="evidence" value="ECO:0007669"/>
    <property type="project" value="UniProtKB-KW"/>
</dbReference>
<feature type="domain" description="OBG-type G" evidence="10">
    <location>
        <begin position="33"/>
        <end position="207"/>
    </location>
</feature>
<keyword evidence="5" id="KW-0342">GTP-binding</keyword>
<evidence type="ECO:0000259" key="10">
    <source>
        <dbReference type="PROSITE" id="PS51710"/>
    </source>
</evidence>
<dbReference type="Gene3D" id="3.40.50.300">
    <property type="entry name" value="P-loop containing nucleotide triphosphate hydrolases"/>
    <property type="match status" value="1"/>
</dbReference>
<dbReference type="InParanoid" id="A8Q0W9"/>
<accession>A8Q0W9</accession>
<comment type="subcellular location">
    <subcellularLocation>
        <location evidence="2 7">Nucleus</location>
        <location evidence="2 7">Nucleolus</location>
    </subcellularLocation>
</comment>
<gene>
    <name evidence="11" type="ORF">MGL_2093</name>
</gene>
<feature type="compositionally biased region" description="Acidic residues" evidence="9">
    <location>
        <begin position="436"/>
        <end position="460"/>
    </location>
</feature>
<dbReference type="AlphaFoldDB" id="A8Q0W9"/>
<name>A8Q0W9_MALGO</name>
<proteinExistence type="inferred from homology"/>
<evidence type="ECO:0000256" key="2">
    <source>
        <dbReference type="ARBA" id="ARBA00004604"/>
    </source>
</evidence>
<evidence type="ECO:0000256" key="9">
    <source>
        <dbReference type="SAM" id="MobiDB-lite"/>
    </source>
</evidence>
<dbReference type="OrthoDB" id="415015at2759"/>
<keyword evidence="3 7" id="KW-0690">Ribosome biogenesis</keyword>
<feature type="compositionally biased region" description="Polar residues" evidence="9">
    <location>
        <begin position="482"/>
        <end position="491"/>
    </location>
</feature>
<dbReference type="InterPro" id="IPR010674">
    <property type="entry name" value="NOG1_Rossman_fold_dom"/>
</dbReference>
<dbReference type="GO" id="GO:0005730">
    <property type="term" value="C:nucleolus"/>
    <property type="evidence" value="ECO:0007669"/>
    <property type="project" value="UniProtKB-SubCell"/>
</dbReference>
<dbReference type="KEGG" id="mgl:MGL_2093"/>
<evidence type="ECO:0000256" key="3">
    <source>
        <dbReference type="ARBA" id="ARBA00022517"/>
    </source>
</evidence>
<dbReference type="CDD" id="cd01897">
    <property type="entry name" value="NOG"/>
    <property type="match status" value="1"/>
</dbReference>
<feature type="compositionally biased region" description="Low complexity" evidence="9">
    <location>
        <begin position="492"/>
        <end position="506"/>
    </location>
</feature>
<feature type="coiled-coil region" evidence="8">
    <location>
        <begin position="337"/>
        <end position="368"/>
    </location>
</feature>
<dbReference type="InterPro" id="IPR024926">
    <property type="entry name" value="NOG1"/>
</dbReference>
<dbReference type="EMBL" id="AAYY01000006">
    <property type="protein sequence ID" value="EDP43880.1"/>
    <property type="molecule type" value="Genomic_DNA"/>
</dbReference>
<dbReference type="GeneID" id="5855401"/>
<dbReference type="InterPro" id="IPR006073">
    <property type="entry name" value="GTP-bd"/>
</dbReference>
<comment type="function">
    <text evidence="1 7">Involved in the biogenesis of the 60S ribosomal subunit.</text>
</comment>
<dbReference type="FunCoup" id="A8Q0W9">
    <property type="interactions" value="628"/>
</dbReference>
<evidence type="ECO:0000256" key="6">
    <source>
        <dbReference type="ARBA" id="ARBA00023242"/>
    </source>
</evidence>
<feature type="compositionally biased region" description="Basic and acidic residues" evidence="9">
    <location>
        <begin position="511"/>
        <end position="554"/>
    </location>
</feature>
<dbReference type="PANTHER" id="PTHR45759">
    <property type="entry name" value="NUCLEOLAR GTP-BINDING PROTEIN 1"/>
    <property type="match status" value="1"/>
</dbReference>
<evidence type="ECO:0000256" key="4">
    <source>
        <dbReference type="ARBA" id="ARBA00022741"/>
    </source>
</evidence>
<protein>
    <recommendedName>
        <fullName evidence="7">Nucleolar GTP-binding protein 1</fullName>
    </recommendedName>
</protein>
<dbReference type="VEuPathDB" id="FungiDB:MGL_2093"/>
<dbReference type="PRINTS" id="PR00326">
    <property type="entry name" value="GTP1OBG"/>
</dbReference>
<dbReference type="STRING" id="425265.A8Q0W9"/>
<dbReference type="InterPro" id="IPR012973">
    <property type="entry name" value="NOG_C"/>
</dbReference>